<sequence>MARREPNRIPPTFTNLHGNLVTVDIPFDPEFDKEKVDFMRGLFLNMHQLCSFYNLGMTKHMFKQNQATALAEAEARYHDFWIPDKPSQSSLTASSSMSTVLPSVDTDGTVVLHRSLWSHTSSQTMSVQPTRTGQGALRVSASQTTMSAKESNSAQAEDNGQIFEVSMILKHCFNFVTGNYEYAVRWKGFGKKDDSYVAESLMNAPDLIKTYKQIHGTSFGLNIVKNLDCHFPL</sequence>
<dbReference type="InterPro" id="IPR000953">
    <property type="entry name" value="Chromo/chromo_shadow_dom"/>
</dbReference>
<dbReference type="PROSITE" id="PS50013">
    <property type="entry name" value="CHROMO_2"/>
    <property type="match status" value="1"/>
</dbReference>
<gene>
    <name evidence="2" type="ORF">BDP27DRAFT_1420863</name>
</gene>
<dbReference type="Proteomes" id="UP000772434">
    <property type="component" value="Unassembled WGS sequence"/>
</dbReference>
<dbReference type="OrthoDB" id="3032681at2759"/>
<dbReference type="EMBL" id="JADNRY010000049">
    <property type="protein sequence ID" value="KAF9069563.1"/>
    <property type="molecule type" value="Genomic_DNA"/>
</dbReference>
<protein>
    <recommendedName>
        <fullName evidence="1">Chromo domain-containing protein</fullName>
    </recommendedName>
</protein>
<dbReference type="InterPro" id="IPR023780">
    <property type="entry name" value="Chromo_domain"/>
</dbReference>
<keyword evidence="3" id="KW-1185">Reference proteome</keyword>
<name>A0A9P5PT62_9AGAR</name>
<evidence type="ECO:0000259" key="1">
    <source>
        <dbReference type="PROSITE" id="PS50013"/>
    </source>
</evidence>
<reference evidence="2" key="1">
    <citation type="submission" date="2020-11" db="EMBL/GenBank/DDBJ databases">
        <authorList>
            <consortium name="DOE Joint Genome Institute"/>
            <person name="Ahrendt S."/>
            <person name="Riley R."/>
            <person name="Andreopoulos W."/>
            <person name="Labutti K."/>
            <person name="Pangilinan J."/>
            <person name="Ruiz-Duenas F.J."/>
            <person name="Barrasa J.M."/>
            <person name="Sanchez-Garcia M."/>
            <person name="Camarero S."/>
            <person name="Miyauchi S."/>
            <person name="Serrano A."/>
            <person name="Linde D."/>
            <person name="Babiker R."/>
            <person name="Drula E."/>
            <person name="Ayuso-Fernandez I."/>
            <person name="Pacheco R."/>
            <person name="Padilla G."/>
            <person name="Ferreira P."/>
            <person name="Barriuso J."/>
            <person name="Kellner H."/>
            <person name="Castanera R."/>
            <person name="Alfaro M."/>
            <person name="Ramirez L."/>
            <person name="Pisabarro A.G."/>
            <person name="Kuo A."/>
            <person name="Tritt A."/>
            <person name="Lipzen A."/>
            <person name="He G."/>
            <person name="Yan M."/>
            <person name="Ng V."/>
            <person name="Cullen D."/>
            <person name="Martin F."/>
            <person name="Rosso M.-N."/>
            <person name="Henrissat B."/>
            <person name="Hibbett D."/>
            <person name="Martinez A.T."/>
            <person name="Grigoriev I.V."/>
        </authorList>
    </citation>
    <scope>NUCLEOTIDE SEQUENCE</scope>
    <source>
        <strain evidence="2">AH 40177</strain>
    </source>
</reference>
<accession>A0A9P5PT62</accession>
<comment type="caution">
    <text evidence="2">The sequence shown here is derived from an EMBL/GenBank/DDBJ whole genome shotgun (WGS) entry which is preliminary data.</text>
</comment>
<dbReference type="CDD" id="cd00024">
    <property type="entry name" value="CD_CSD"/>
    <property type="match status" value="1"/>
</dbReference>
<dbReference type="InterPro" id="IPR016197">
    <property type="entry name" value="Chromo-like_dom_sf"/>
</dbReference>
<dbReference type="SMART" id="SM00298">
    <property type="entry name" value="CHROMO"/>
    <property type="match status" value="1"/>
</dbReference>
<evidence type="ECO:0000313" key="2">
    <source>
        <dbReference type="EMBL" id="KAF9069563.1"/>
    </source>
</evidence>
<proteinExistence type="predicted"/>
<evidence type="ECO:0000313" key="3">
    <source>
        <dbReference type="Proteomes" id="UP000772434"/>
    </source>
</evidence>
<dbReference type="GO" id="GO:0006338">
    <property type="term" value="P:chromatin remodeling"/>
    <property type="evidence" value="ECO:0007669"/>
    <property type="project" value="UniProtKB-ARBA"/>
</dbReference>
<organism evidence="2 3">
    <name type="scientific">Rhodocollybia butyracea</name>
    <dbReference type="NCBI Taxonomy" id="206335"/>
    <lineage>
        <taxon>Eukaryota</taxon>
        <taxon>Fungi</taxon>
        <taxon>Dikarya</taxon>
        <taxon>Basidiomycota</taxon>
        <taxon>Agaricomycotina</taxon>
        <taxon>Agaricomycetes</taxon>
        <taxon>Agaricomycetidae</taxon>
        <taxon>Agaricales</taxon>
        <taxon>Marasmiineae</taxon>
        <taxon>Omphalotaceae</taxon>
        <taxon>Rhodocollybia</taxon>
    </lineage>
</organism>
<feature type="domain" description="Chromo" evidence="1">
    <location>
        <begin position="163"/>
        <end position="213"/>
    </location>
</feature>
<dbReference type="Gene3D" id="2.40.50.40">
    <property type="match status" value="1"/>
</dbReference>
<dbReference type="SUPFAM" id="SSF54160">
    <property type="entry name" value="Chromo domain-like"/>
    <property type="match status" value="1"/>
</dbReference>
<dbReference type="AlphaFoldDB" id="A0A9P5PT62"/>
<dbReference type="Pfam" id="PF00385">
    <property type="entry name" value="Chromo"/>
    <property type="match status" value="1"/>
</dbReference>